<feature type="domain" description="Beta/gamma crystallin 'Greek key'" evidence="4">
    <location>
        <begin position="2432"/>
        <end position="2473"/>
    </location>
</feature>
<feature type="compositionally biased region" description="Polar residues" evidence="3">
    <location>
        <begin position="61"/>
        <end position="74"/>
    </location>
</feature>
<feature type="region of interest" description="Disordered" evidence="3">
    <location>
        <begin position="1570"/>
        <end position="1680"/>
    </location>
</feature>
<name>A0A3Q3L6Y6_9TELE</name>
<accession>A0A3Q3L6Y6</accession>
<feature type="compositionally biased region" description="Polar residues" evidence="3">
    <location>
        <begin position="1623"/>
        <end position="1633"/>
    </location>
</feature>
<feature type="domain" description="Beta/gamma crystallin 'Greek key'" evidence="4">
    <location>
        <begin position="2342"/>
        <end position="2385"/>
    </location>
</feature>
<dbReference type="Proteomes" id="UP000261640">
    <property type="component" value="Unplaced"/>
</dbReference>
<dbReference type="Gene3D" id="2.80.10.50">
    <property type="match status" value="1"/>
</dbReference>
<dbReference type="InterPro" id="IPR050252">
    <property type="entry name" value="Beta/Gamma-Crystallin"/>
</dbReference>
<dbReference type="GeneTree" id="ENSGT00940000157740"/>
<dbReference type="InterPro" id="IPR000772">
    <property type="entry name" value="Ricin_B_lectin"/>
</dbReference>
<feature type="compositionally biased region" description="Polar residues" evidence="3">
    <location>
        <begin position="170"/>
        <end position="214"/>
    </location>
</feature>
<feature type="region of interest" description="Disordered" evidence="3">
    <location>
        <begin position="170"/>
        <end position="239"/>
    </location>
</feature>
<evidence type="ECO:0000256" key="1">
    <source>
        <dbReference type="ARBA" id="ARBA00009646"/>
    </source>
</evidence>
<feature type="region of interest" description="Disordered" evidence="3">
    <location>
        <begin position="1"/>
        <end position="82"/>
    </location>
</feature>
<feature type="compositionally biased region" description="Polar residues" evidence="3">
    <location>
        <begin position="379"/>
        <end position="389"/>
    </location>
</feature>
<proteinExistence type="inferred from homology"/>
<feature type="compositionally biased region" description="Polar residues" evidence="3">
    <location>
        <begin position="258"/>
        <end position="269"/>
    </location>
</feature>
<feature type="compositionally biased region" description="Basic and acidic residues" evidence="3">
    <location>
        <begin position="1030"/>
        <end position="1041"/>
    </location>
</feature>
<feature type="compositionally biased region" description="Basic and acidic residues" evidence="3">
    <location>
        <begin position="25"/>
        <end position="37"/>
    </location>
</feature>
<feature type="compositionally biased region" description="Basic residues" evidence="3">
    <location>
        <begin position="38"/>
        <end position="49"/>
    </location>
</feature>
<dbReference type="SMART" id="SM00247">
    <property type="entry name" value="XTALbg"/>
    <property type="match status" value="6"/>
</dbReference>
<feature type="compositionally biased region" description="Polar residues" evidence="3">
    <location>
        <begin position="353"/>
        <end position="362"/>
    </location>
</feature>
<dbReference type="GeneID" id="113126276"/>
<dbReference type="InterPro" id="IPR001064">
    <property type="entry name" value="Beta/gamma_crystallin"/>
</dbReference>
<dbReference type="GO" id="GO:0002088">
    <property type="term" value="P:lens development in camera-type eye"/>
    <property type="evidence" value="ECO:0007669"/>
    <property type="project" value="TreeGrafter"/>
</dbReference>
<feature type="region of interest" description="Disordered" evidence="3">
    <location>
        <begin position="258"/>
        <end position="295"/>
    </location>
</feature>
<keyword evidence="6" id="KW-1185">Reference proteome</keyword>
<evidence type="ECO:0000256" key="3">
    <source>
        <dbReference type="SAM" id="MobiDB-lite"/>
    </source>
</evidence>
<dbReference type="InterPro" id="IPR035992">
    <property type="entry name" value="Ricin_B-like_lectins"/>
</dbReference>
<dbReference type="SMART" id="SM00458">
    <property type="entry name" value="RICIN"/>
    <property type="match status" value="1"/>
</dbReference>
<dbReference type="GO" id="GO:0007601">
    <property type="term" value="P:visual perception"/>
    <property type="evidence" value="ECO:0007669"/>
    <property type="project" value="TreeGrafter"/>
</dbReference>
<feature type="region of interest" description="Disordered" evidence="3">
    <location>
        <begin position="1716"/>
        <end position="1796"/>
    </location>
</feature>
<feature type="compositionally biased region" description="Basic residues" evidence="3">
    <location>
        <begin position="1"/>
        <end position="11"/>
    </location>
</feature>
<dbReference type="InParanoid" id="A0A3Q3L6Y6"/>
<dbReference type="CTD" id="55057"/>
<dbReference type="SUPFAM" id="SSF50370">
    <property type="entry name" value="Ricin B-like lectins"/>
    <property type="match status" value="1"/>
</dbReference>
<keyword evidence="2" id="KW-0677">Repeat</keyword>
<feature type="domain" description="Beta/gamma crystallin 'Greek key'" evidence="4">
    <location>
        <begin position="1933"/>
        <end position="1975"/>
    </location>
</feature>
<feature type="compositionally biased region" description="Basic and acidic residues" evidence="3">
    <location>
        <begin position="1452"/>
        <end position="1462"/>
    </location>
</feature>
<dbReference type="OrthoDB" id="8823304at2759"/>
<feature type="region of interest" description="Disordered" evidence="3">
    <location>
        <begin position="529"/>
        <end position="557"/>
    </location>
</feature>
<feature type="compositionally biased region" description="Basic and acidic residues" evidence="3">
    <location>
        <begin position="390"/>
        <end position="400"/>
    </location>
</feature>
<feature type="region of interest" description="Disordered" evidence="3">
    <location>
        <begin position="1418"/>
        <end position="1470"/>
    </location>
</feature>
<sequence length="2609" mass="289521">MAKKGSSKKSLKSLFSRSDANPDQTLEKTVNKKEGEKKKFKLLKFKTKSKTSSGDQHSDNESQQVPSAVETNDTAVDGETWADSRVSDKKKFTLYGTAPRSKDKEFSYSELDLRKPKRFATFSFGLRKRKKKDEENISKSTFGLHNSDIEVPEETPLDLSEMKLDQPNTTRAFSMSQPELDTSSTFDIPSPSLVATKQSESGITLPKLSQSSVPAKTEERKKPLTNGSDPPDVNTEPPMASIPELQLDEEQLNTAIPENSSKRVSSSAHTPHKEAPSAIGTQIVPSRPASQSPVMFDSSDHKAALVNSFCTNNSLCDNDFPQQPYSKTVSLTEYTHVALSCSQPHAPNPISDIITNDASSSGDLPPVPHNDKSALKADSASTRQELSVSRTERFVPKTEKSASATSTVMEENSTHPVVQNEVYGALYESLFPQSFTSEVMASLSNPPPQTHARTMQLNTNSEPVMVKTTDECQNTETNLFCSGLMTSRDFTACKMDDAEHSYSNIQVKFSEKKVVSFSDSSKFTSYQSSTASELQTDPDVHHRYAPPSLSSASESVGQDIPYSELTRSHSGLKSDRFTLIHETIRSVPVVQNSAPPVSDYVRSHGMDTQVTDSKLRAVVIKELVTDETSSDPGCLSPALDKMSTVKGLEIKVKTENFSAPSGQRDEGLLSPVYLSVGSDDGSTTETYYSAEEDNAEESGDEEMCTVTEREDDYVVDGLKGLWLHNEQKRIVESGISRRNEADLNVAIVKTQNKGSQIGNVENRENNAEESEEEEMYTVNEREEICSRDGLKDVRLHEEQEKIKEKDISWRNEGDLRVVIVKRQSKESTFGNEENTENNAEESEEEEMYTVDEREETGLVDGLTEVQLCEEQQKTEEKELSKRNEGDLRVVIVKMLSKESKWGNEETTENNAEESEEEEMSTVDEREEIGLAHGLREGRLCEEQEELEERDLCKRNEGDLSVETVKIQNEESKMGNEGNTEELHSQSELKQLLGGQRAEADVHKTGRSDFLVSSDAESVEKEIATTALPQAREEMEGRKEELLATPVQRVMVCKDVPPSSEPHGQGEESGGNQTKDLETEDHLYGGKQLSSQELQCRSYKDIMTSEYIHSASSKTIETNLITPTYSEAEEQVSAKANKNKEVSKECIETNSKSTTNVVALASGRLDVVMGTLAHRADQSDATEIKDSAAPQRSEWVDTLTQSTDRNSTLQEEVAVKLSASNVDVHHPDTKAAEALTDTHKLPPEARLDLTQGSLAPSASSEIQQTKVEQELVDKMNSGYRSLSTKLSIKSLSPIKEDESKHRFRKVSLISEAGTTTANHDTVDFSNTVSNGTDLTTEHRWKNRLDGAAQYKPSKPENAFFSDSLSYIGSDTYSTTSSSTFPEAPAYKYQSTSFFSSSSSPLLEEHLTLGNRLSDSSTVYLSRERESTGEPTDEWRRSLVEQEESAAPAAQRHGQREGEAESDPKQLSVSGFSSTLQTSYTDSFTADDDEATRFTGVFKATFVELVPDSPAPVSSPLPSPDADSSNQFEMDMLVDTLKSMGPSLRPRSLGPRALPQVLVSSLPPIVEDAPSPVASNITAPPATPTKKVEATTTPADSLDGLYTLPHGLGLKSSNRDTRSPLEMMKQSQQAQQPETGTRGLNLPLRASVTNSILTRKSSDSPTEDLKSPVLNGNGVLPSFSTGSRLDNSVIFGSYRSSSIDLETGKAHRPIFRASSLPELWPSNDRMSAAQKEPSEPVTGTGSTGSRFERMSLLLSSSSSSLTGTEDPNTHMSRPPPFSITSPPSTNSPTRLQSPTSSIDLHRHLTTTDSPLSMFGQMQEMGVGMGKLSTPTLQRSFSSEGTVGFQQTSLFSSVHGGSQFQSQEPEPERNLSKYRAFPDAYLTKQKEHGKLNPRPGKMYIFDRPGMCGQRFELRGDVIDATPWELQETISIRVIRGGWVLYEKPNFKGEKIALDEGDIELTYPFTPPEEQLQNVQKDGEGQNGELSEEATDGQAETKPARRFIIGSIRRAVRDYSVPEICLFPEENAEGKKVIFRDTSEDARIFGFPVKANSIIINAGLWLVYAKPFFQGVPRVLEVGGFSNPAAWGVEQPYVGSLHPLKIGEPRVENMTEPKLVIYEKQYFTGKSRTITTNMRDFITRSDKQQNVFMYSVGSLKVLGGVWVGYEKEGFRGHQYLLEEGEYHDWRVWGGCSAELRSIRVIRADLTDPLMVMFEQPEEEQEPMPEENTFEVTEAIPDVETFGYKTSTRSIHVLSGAWVAYSHVDFSGNQYILEKGFYNNFADWGSQDTRICSVQPILLAPGDSSRTKNEILLYSDPDFQGECQVFDHNQEALSEKLLINSCRVVGGSWVLYENKEYSGNLYVLSEGDYPNLTSMGCLPGCTIRSVKVIPLAFSVPSISLFGLECMEGREVTTDTEILNIVEEGFNNHILSIRVSSGRWVICEHSNYRGRQFLLEPTEITNWPKFSSLNTIGSIYPIRQKRHFFRIKNKERGHFMSVQGGVEELKSGRVVVTPEVEPMSDIWFYQDGFIKNKLSQTMSLQVMGNIEPAAKVVLWTETRQPIQTWASEMSGLITSLTFPDMVLDVKGGKSYDKDHVVIMPKSEERPSQQWQIELL</sequence>
<dbReference type="PROSITE" id="PS50231">
    <property type="entry name" value="RICIN_B_LECTIN"/>
    <property type="match status" value="1"/>
</dbReference>
<dbReference type="RefSeq" id="XP_026156027.1">
    <property type="nucleotide sequence ID" value="XM_026300242.2"/>
</dbReference>
<feature type="compositionally biased region" description="Low complexity" evidence="3">
    <location>
        <begin position="1776"/>
        <end position="1787"/>
    </location>
</feature>
<dbReference type="PROSITE" id="PS50915">
    <property type="entry name" value="CRYSTALLIN_BETA_GAMMA"/>
    <property type="match status" value="7"/>
</dbReference>
<reference evidence="5" key="2">
    <citation type="submission" date="2025-09" db="UniProtKB">
        <authorList>
            <consortium name="Ensembl"/>
        </authorList>
    </citation>
    <scope>IDENTIFICATION</scope>
</reference>
<dbReference type="GO" id="GO:0005212">
    <property type="term" value="F:structural constituent of eye lens"/>
    <property type="evidence" value="ECO:0007669"/>
    <property type="project" value="TreeGrafter"/>
</dbReference>
<feature type="region of interest" description="Disordered" evidence="3">
    <location>
        <begin position="900"/>
        <end position="924"/>
    </location>
</feature>
<feature type="compositionally biased region" description="Polar residues" evidence="3">
    <location>
        <begin position="279"/>
        <end position="293"/>
    </location>
</feature>
<feature type="region of interest" description="Disordered" evidence="3">
    <location>
        <begin position="827"/>
        <end position="846"/>
    </location>
</feature>
<evidence type="ECO:0000256" key="2">
    <source>
        <dbReference type="ARBA" id="ARBA00022737"/>
    </source>
</evidence>
<dbReference type="PANTHER" id="PTHR11818:SF50">
    <property type="entry name" value="BETA_GAMMA CRYSTALLIN DOMAIN-CONTAINING PROTEIN 2"/>
    <property type="match status" value="1"/>
</dbReference>
<feature type="compositionally biased region" description="Basic and acidic residues" evidence="3">
    <location>
        <begin position="1420"/>
        <end position="1438"/>
    </location>
</feature>
<feature type="domain" description="Beta/gamma crystallin 'Greek key'" evidence="4">
    <location>
        <begin position="2304"/>
        <end position="2341"/>
    </location>
</feature>
<evidence type="ECO:0000313" key="6">
    <source>
        <dbReference type="Proteomes" id="UP000261640"/>
    </source>
</evidence>
<dbReference type="Ensembl" id="ENSMAMT00000005526.2">
    <property type="protein sequence ID" value="ENSMAMP00000005384.1"/>
    <property type="gene ID" value="ENSMAMG00000003644.2"/>
</dbReference>
<evidence type="ECO:0000259" key="4">
    <source>
        <dbReference type="PROSITE" id="PS50915"/>
    </source>
</evidence>
<feature type="compositionally biased region" description="Acidic residues" evidence="3">
    <location>
        <begin position="905"/>
        <end position="924"/>
    </location>
</feature>
<feature type="domain" description="Beta/gamma crystallin 'Greek key'" evidence="4">
    <location>
        <begin position="2156"/>
        <end position="2198"/>
    </location>
</feature>
<dbReference type="PANTHER" id="PTHR11818">
    <property type="entry name" value="BETA/GAMMA CRYSTALLIN"/>
    <property type="match status" value="1"/>
</dbReference>
<comment type="similarity">
    <text evidence="1">Belongs to the beta/gamma-crystallin family.</text>
</comment>
<organism evidence="5 6">
    <name type="scientific">Mastacembelus armatus</name>
    <name type="common">zig-zag eel</name>
    <dbReference type="NCBI Taxonomy" id="205130"/>
    <lineage>
        <taxon>Eukaryota</taxon>
        <taxon>Metazoa</taxon>
        <taxon>Chordata</taxon>
        <taxon>Craniata</taxon>
        <taxon>Vertebrata</taxon>
        <taxon>Euteleostomi</taxon>
        <taxon>Actinopterygii</taxon>
        <taxon>Neopterygii</taxon>
        <taxon>Teleostei</taxon>
        <taxon>Neoteleostei</taxon>
        <taxon>Acanthomorphata</taxon>
        <taxon>Anabantaria</taxon>
        <taxon>Synbranchiformes</taxon>
        <taxon>Mastacembelidae</taxon>
        <taxon>Mastacembelus</taxon>
    </lineage>
</organism>
<dbReference type="InterPro" id="IPR011024">
    <property type="entry name" value="G_crystallin-like"/>
</dbReference>
<feature type="region of interest" description="Disordered" evidence="3">
    <location>
        <begin position="350"/>
        <end position="413"/>
    </location>
</feature>
<feature type="domain" description="Beta/gamma crystallin 'Greek key'" evidence="4">
    <location>
        <begin position="2109"/>
        <end position="2155"/>
    </location>
</feature>
<dbReference type="Pfam" id="PF00030">
    <property type="entry name" value="Crystall"/>
    <property type="match status" value="6"/>
</dbReference>
<protein>
    <submittedName>
        <fullName evidence="5">Crystallin beta-gamma domain containing 2</fullName>
    </submittedName>
</protein>
<feature type="domain" description="Beta/gamma crystallin 'Greek key'" evidence="4">
    <location>
        <begin position="2251"/>
        <end position="2293"/>
    </location>
</feature>
<feature type="compositionally biased region" description="Acidic residues" evidence="3">
    <location>
        <begin position="833"/>
        <end position="846"/>
    </location>
</feature>
<dbReference type="SUPFAM" id="SSF49695">
    <property type="entry name" value="gamma-Crystallin-like"/>
    <property type="match status" value="3"/>
</dbReference>
<reference evidence="5" key="1">
    <citation type="submission" date="2025-08" db="UniProtKB">
        <authorList>
            <consortium name="Ensembl"/>
        </authorList>
    </citation>
    <scope>IDENTIFICATION</scope>
</reference>
<dbReference type="Gene3D" id="2.60.20.10">
    <property type="entry name" value="Crystallins"/>
    <property type="match status" value="6"/>
</dbReference>
<feature type="compositionally biased region" description="Low complexity" evidence="3">
    <location>
        <begin position="1749"/>
        <end position="1759"/>
    </location>
</feature>
<feature type="compositionally biased region" description="Polar residues" evidence="3">
    <location>
        <begin position="1760"/>
        <end position="1769"/>
    </location>
</feature>
<evidence type="ECO:0000313" key="5">
    <source>
        <dbReference type="Ensembl" id="ENSMAMP00000005384.1"/>
    </source>
</evidence>
<feature type="region of interest" description="Disordered" evidence="3">
    <location>
        <begin position="1010"/>
        <end position="1079"/>
    </location>
</feature>
<feature type="region of interest" description="Disordered" evidence="3">
    <location>
        <begin position="1970"/>
        <end position="1993"/>
    </location>
</feature>
<feature type="compositionally biased region" description="Polar residues" evidence="3">
    <location>
        <begin position="401"/>
        <end position="413"/>
    </location>
</feature>
<dbReference type="PRINTS" id="PR01367">
    <property type="entry name" value="BGCRYSTALLIN"/>
</dbReference>